<proteinExistence type="predicted"/>
<gene>
    <name evidence="2" type="ORF">UFOPK2310_00850</name>
</gene>
<organism evidence="2">
    <name type="scientific">freshwater metagenome</name>
    <dbReference type="NCBI Taxonomy" id="449393"/>
    <lineage>
        <taxon>unclassified sequences</taxon>
        <taxon>metagenomes</taxon>
        <taxon>ecological metagenomes</taxon>
    </lineage>
</organism>
<accession>A0A6J6MML3</accession>
<dbReference type="AlphaFoldDB" id="A0A6J6MML3"/>
<dbReference type="EMBL" id="CAEZWW010000092">
    <property type="protein sequence ID" value="CAB4675102.1"/>
    <property type="molecule type" value="Genomic_DNA"/>
</dbReference>
<evidence type="ECO:0000313" key="2">
    <source>
        <dbReference type="EMBL" id="CAB4675102.1"/>
    </source>
</evidence>
<feature type="region of interest" description="Disordered" evidence="1">
    <location>
        <begin position="1"/>
        <end position="23"/>
    </location>
</feature>
<protein>
    <submittedName>
        <fullName evidence="2">Unannotated protein</fullName>
    </submittedName>
</protein>
<evidence type="ECO:0000256" key="1">
    <source>
        <dbReference type="SAM" id="MobiDB-lite"/>
    </source>
</evidence>
<name>A0A6J6MML3_9ZZZZ</name>
<sequence length="89" mass="9361">MWLSSRSRPHGAQPWVPGGTEDPQLAVGVAEGEADGVGVAVGATPGRISYRYRPLTVGVTLERPMSELPAPSIKVLGLVNRVAMMLVPV</sequence>
<reference evidence="2" key="1">
    <citation type="submission" date="2020-05" db="EMBL/GenBank/DDBJ databases">
        <authorList>
            <person name="Chiriac C."/>
            <person name="Salcher M."/>
            <person name="Ghai R."/>
            <person name="Kavagutti S V."/>
        </authorList>
    </citation>
    <scope>NUCLEOTIDE SEQUENCE</scope>
</reference>